<name>A0ABV0KTY3_9CYAN</name>
<evidence type="ECO:0000313" key="1">
    <source>
        <dbReference type="EMBL" id="MEP1062712.1"/>
    </source>
</evidence>
<evidence type="ECO:0000313" key="2">
    <source>
        <dbReference type="Proteomes" id="UP001476950"/>
    </source>
</evidence>
<dbReference type="EMBL" id="JAMPLM010000082">
    <property type="protein sequence ID" value="MEP1062712.1"/>
    <property type="molecule type" value="Genomic_DNA"/>
</dbReference>
<sequence length="63" mass="6859">MQTTFRPVRVAVTASVCLISLLAATWLYHPVRVALAHGEWCVQFTPEGTQQILYGGTACGLKP</sequence>
<dbReference type="RefSeq" id="WP_190446089.1">
    <property type="nucleotide sequence ID" value="NZ_JAMPLM010000082.1"/>
</dbReference>
<keyword evidence="2" id="KW-1185">Reference proteome</keyword>
<comment type="caution">
    <text evidence="1">The sequence shown here is derived from an EMBL/GenBank/DDBJ whole genome shotgun (WGS) entry which is preliminary data.</text>
</comment>
<proteinExistence type="predicted"/>
<gene>
    <name evidence="1" type="ORF">NDI38_30520</name>
</gene>
<dbReference type="Proteomes" id="UP001476950">
    <property type="component" value="Unassembled WGS sequence"/>
</dbReference>
<reference evidence="1 2" key="1">
    <citation type="submission" date="2022-04" db="EMBL/GenBank/DDBJ databases">
        <title>Positive selection, recombination, and allopatry shape intraspecific diversity of widespread and dominant cyanobacteria.</title>
        <authorList>
            <person name="Wei J."/>
            <person name="Shu W."/>
            <person name="Hu C."/>
        </authorList>
    </citation>
    <scope>NUCLEOTIDE SEQUENCE [LARGE SCALE GENOMIC DNA]</scope>
    <source>
        <strain evidence="1 2">AS-A4</strain>
    </source>
</reference>
<accession>A0ABV0KTY3</accession>
<protein>
    <submittedName>
        <fullName evidence="1">Uncharacterized protein</fullName>
    </submittedName>
</protein>
<organism evidence="1 2">
    <name type="scientific">Stenomitos frigidus AS-A4</name>
    <dbReference type="NCBI Taxonomy" id="2933935"/>
    <lineage>
        <taxon>Bacteria</taxon>
        <taxon>Bacillati</taxon>
        <taxon>Cyanobacteriota</taxon>
        <taxon>Cyanophyceae</taxon>
        <taxon>Leptolyngbyales</taxon>
        <taxon>Leptolyngbyaceae</taxon>
        <taxon>Stenomitos</taxon>
    </lineage>
</organism>